<dbReference type="InterPro" id="IPR000352">
    <property type="entry name" value="Pep_chain_release_fac_I"/>
</dbReference>
<organism evidence="7">
    <name type="scientific">Taenia asiatica</name>
    <name type="common">Asian tapeworm</name>
    <dbReference type="NCBI Taxonomy" id="60517"/>
    <lineage>
        <taxon>Eukaryota</taxon>
        <taxon>Metazoa</taxon>
        <taxon>Spiralia</taxon>
        <taxon>Lophotrochozoa</taxon>
        <taxon>Platyhelminthes</taxon>
        <taxon>Cestoda</taxon>
        <taxon>Eucestoda</taxon>
        <taxon>Cyclophyllidea</taxon>
        <taxon>Taeniidae</taxon>
        <taxon>Taenia</taxon>
    </lineage>
</organism>
<dbReference type="Pfam" id="PF00472">
    <property type="entry name" value="RF-1"/>
    <property type="match status" value="1"/>
</dbReference>
<dbReference type="FunFam" id="3.30.160.20:FF:000004">
    <property type="entry name" value="Peptide chain release factor 1"/>
    <property type="match status" value="1"/>
</dbReference>
<dbReference type="Pfam" id="PF00383">
    <property type="entry name" value="dCMP_cyt_deam_1"/>
    <property type="match status" value="1"/>
</dbReference>
<keyword evidence="6" id="KW-1185">Reference proteome</keyword>
<dbReference type="Pfam" id="PF03462">
    <property type="entry name" value="PCRF"/>
    <property type="match status" value="1"/>
</dbReference>
<dbReference type="WBParaSite" id="TASK_0000792001-mRNA-1">
    <property type="protein sequence ID" value="TASK_0000792001-mRNA-1"/>
    <property type="gene ID" value="TASK_0000792001"/>
</dbReference>
<name>A0A0R3WBB3_TAEAS</name>
<dbReference type="PANTHER" id="PTHR43804:SF7">
    <property type="entry name" value="LD18447P"/>
    <property type="match status" value="1"/>
</dbReference>
<evidence type="ECO:0000256" key="3">
    <source>
        <dbReference type="ARBA" id="ARBA00022917"/>
    </source>
</evidence>
<accession>A0A0R3WBB3</accession>
<dbReference type="InterPro" id="IPR005139">
    <property type="entry name" value="PCRF"/>
</dbReference>
<dbReference type="InterPro" id="IPR002125">
    <property type="entry name" value="CMP_dCMP_dom"/>
</dbReference>
<dbReference type="GO" id="GO:0003824">
    <property type="term" value="F:catalytic activity"/>
    <property type="evidence" value="ECO:0007669"/>
    <property type="project" value="InterPro"/>
</dbReference>
<evidence type="ECO:0000313" key="5">
    <source>
        <dbReference type="EMBL" id="VDK39252.1"/>
    </source>
</evidence>
<dbReference type="SUPFAM" id="SSF53927">
    <property type="entry name" value="Cytidine deaminase-like"/>
    <property type="match status" value="1"/>
</dbReference>
<dbReference type="SUPFAM" id="SSF75620">
    <property type="entry name" value="Release factor"/>
    <property type="match status" value="1"/>
</dbReference>
<feature type="domain" description="CMP/dCMP-type deaminase" evidence="4">
    <location>
        <begin position="379"/>
        <end position="510"/>
    </location>
</feature>
<reference evidence="5 6" key="2">
    <citation type="submission" date="2018-11" db="EMBL/GenBank/DDBJ databases">
        <authorList>
            <consortium name="Pathogen Informatics"/>
        </authorList>
    </citation>
    <scope>NUCLEOTIDE SEQUENCE [LARGE SCALE GENOMIC DNA]</scope>
</reference>
<dbReference type="AlphaFoldDB" id="A0A0R3WBB3"/>
<dbReference type="GO" id="GO:0003747">
    <property type="term" value="F:translation release factor activity"/>
    <property type="evidence" value="ECO:0007669"/>
    <property type="project" value="InterPro"/>
</dbReference>
<evidence type="ECO:0000313" key="6">
    <source>
        <dbReference type="Proteomes" id="UP000282613"/>
    </source>
</evidence>
<dbReference type="OrthoDB" id="2019491at2759"/>
<sequence>MGVAVSSAKRAVRNWNATNRAIRYIDKAESRRKEASHSSRVQKPSSQYGKAVFERDARLEERVSSFDIASEGIKKSILPEGCDYVPKSDRKLPQAVGHRIINLSDRENLDKWSKIKLLMDLSQRLQALVALDADSTQLLQELDDGSDTALRELAAQEFASRREEIRSLENQIMELLLPPDPTAQYGAVRLQLIAGAGGLEAAIFARDLFTMYAAYARHRGWRFASDDDDGAMETAVGADSPIHHVEVRVDSSDPTDPVYPYLRWEAGVHRVQRVPLTSKLNKIHTSTVAVTILPVIDEVEVELDPEDLEWEVFRASGAGGQHVNKTESAVRVRHRPTGHVAACQADRSQHANRETALKALRAKIANEAARRQVETELAERRSQMGSLARSDRIRTYNYQQDRITDHRLGRSWNPEGRIFTGVNVENASFPCGWCAEVSAFGSAVTAGVKDFVAMAVAVDRDEFASPCGRCRQVICEFCYGKNMPLLLVNRKGEYHLTKIEELHKMAFLSKNLDTK</sequence>
<keyword evidence="2" id="KW-0488">Methylation</keyword>
<dbReference type="PANTHER" id="PTHR43804">
    <property type="entry name" value="LD18447P"/>
    <property type="match status" value="1"/>
</dbReference>
<dbReference type="Gene3D" id="3.40.140.10">
    <property type="entry name" value="Cytidine Deaminase, domain 2"/>
    <property type="match status" value="1"/>
</dbReference>
<dbReference type="Gene3D" id="3.30.160.20">
    <property type="match status" value="1"/>
</dbReference>
<dbReference type="Gene3D" id="3.30.70.1660">
    <property type="match status" value="1"/>
</dbReference>
<dbReference type="NCBIfam" id="NF004064">
    <property type="entry name" value="PRK05578.1"/>
    <property type="match status" value="1"/>
</dbReference>
<proteinExistence type="inferred from homology"/>
<dbReference type="CDD" id="cd01283">
    <property type="entry name" value="cytidine_deaminase"/>
    <property type="match status" value="1"/>
</dbReference>
<dbReference type="InterPro" id="IPR050057">
    <property type="entry name" value="Prokaryotic/Mito_RF"/>
</dbReference>
<dbReference type="STRING" id="60517.A0A0R3WBB3"/>
<dbReference type="Proteomes" id="UP000282613">
    <property type="component" value="Unassembled WGS sequence"/>
</dbReference>
<keyword evidence="3" id="KW-0648">Protein biosynthesis</keyword>
<dbReference type="PROSITE" id="PS51747">
    <property type="entry name" value="CYT_DCMP_DEAMINASES_2"/>
    <property type="match status" value="1"/>
</dbReference>
<comment type="similarity">
    <text evidence="1">Belongs to the prokaryotic/mitochondrial release factor family.</text>
</comment>
<dbReference type="PROSITE" id="PS00745">
    <property type="entry name" value="RF_PROK_I"/>
    <property type="match status" value="1"/>
</dbReference>
<dbReference type="EMBL" id="UYRS01018699">
    <property type="protein sequence ID" value="VDK39252.1"/>
    <property type="molecule type" value="Genomic_DNA"/>
</dbReference>
<reference evidence="7" key="1">
    <citation type="submission" date="2017-02" db="UniProtKB">
        <authorList>
            <consortium name="WormBaseParasite"/>
        </authorList>
    </citation>
    <scope>IDENTIFICATION</scope>
</reference>
<protein>
    <submittedName>
        <fullName evidence="7">CMP/dCMP-type deaminase domain-containing protein</fullName>
    </submittedName>
</protein>
<gene>
    <name evidence="5" type="ORF">TASK_LOCUS7921</name>
</gene>
<dbReference type="InterPro" id="IPR016193">
    <property type="entry name" value="Cytidine_deaminase-like"/>
</dbReference>
<dbReference type="GO" id="GO:0005737">
    <property type="term" value="C:cytoplasm"/>
    <property type="evidence" value="ECO:0007669"/>
    <property type="project" value="UniProtKB-ARBA"/>
</dbReference>
<dbReference type="InterPro" id="IPR045853">
    <property type="entry name" value="Pep_chain_release_fac_I_sf"/>
</dbReference>
<evidence type="ECO:0000256" key="2">
    <source>
        <dbReference type="ARBA" id="ARBA00022481"/>
    </source>
</evidence>
<evidence type="ECO:0000259" key="4">
    <source>
        <dbReference type="PROSITE" id="PS51747"/>
    </source>
</evidence>
<dbReference type="SMART" id="SM00937">
    <property type="entry name" value="PCRF"/>
    <property type="match status" value="1"/>
</dbReference>
<evidence type="ECO:0000313" key="7">
    <source>
        <dbReference type="WBParaSite" id="TASK_0000792001-mRNA-1"/>
    </source>
</evidence>
<dbReference type="Gene3D" id="6.10.140.1950">
    <property type="match status" value="1"/>
</dbReference>
<evidence type="ECO:0000256" key="1">
    <source>
        <dbReference type="ARBA" id="ARBA00010835"/>
    </source>
</evidence>